<name>A0A931FGL5_9ACTN</name>
<evidence type="ECO:0000313" key="1">
    <source>
        <dbReference type="EMBL" id="MBF9072753.1"/>
    </source>
</evidence>
<dbReference type="AlphaFoldDB" id="A0A931FGL5"/>
<dbReference type="SUPFAM" id="SSF54909">
    <property type="entry name" value="Dimeric alpha+beta barrel"/>
    <property type="match status" value="1"/>
</dbReference>
<gene>
    <name evidence="1" type="ORF">I2501_32535</name>
</gene>
<dbReference type="Proteomes" id="UP000657385">
    <property type="component" value="Unassembled WGS sequence"/>
</dbReference>
<dbReference type="EMBL" id="JADPRT010000018">
    <property type="protein sequence ID" value="MBF9072753.1"/>
    <property type="molecule type" value="Genomic_DNA"/>
</dbReference>
<keyword evidence="2" id="KW-1185">Reference proteome</keyword>
<proteinExistence type="predicted"/>
<sequence length="105" mass="11797">MINWVLAEVDVRVAAEHEGQLIAAYHRLIALPPPDGLLQTELLRGQDGGWRIQTLWADRLALEAVRASSEGPTAPHLFRDLDADVSFEIFEVVDEWVTPEPESLR</sequence>
<accession>A0A931FGL5</accession>
<dbReference type="InterPro" id="IPR011008">
    <property type="entry name" value="Dimeric_a/b-barrel"/>
</dbReference>
<evidence type="ECO:0008006" key="3">
    <source>
        <dbReference type="Google" id="ProtNLM"/>
    </source>
</evidence>
<dbReference type="RefSeq" id="WP_196197909.1">
    <property type="nucleotide sequence ID" value="NZ_JADPRT010000018.1"/>
</dbReference>
<protein>
    <recommendedName>
        <fullName evidence="3">ABM domain-containing protein</fullName>
    </recommendedName>
</protein>
<comment type="caution">
    <text evidence="1">The sequence shown here is derived from an EMBL/GenBank/DDBJ whole genome shotgun (WGS) entry which is preliminary data.</text>
</comment>
<organism evidence="1 2">
    <name type="scientific">Streptacidiphilus fuscans</name>
    <dbReference type="NCBI Taxonomy" id="2789292"/>
    <lineage>
        <taxon>Bacteria</taxon>
        <taxon>Bacillati</taxon>
        <taxon>Actinomycetota</taxon>
        <taxon>Actinomycetes</taxon>
        <taxon>Kitasatosporales</taxon>
        <taxon>Streptomycetaceae</taxon>
        <taxon>Streptacidiphilus</taxon>
    </lineage>
</organism>
<evidence type="ECO:0000313" key="2">
    <source>
        <dbReference type="Proteomes" id="UP000657385"/>
    </source>
</evidence>
<reference evidence="1" key="1">
    <citation type="submission" date="2020-11" db="EMBL/GenBank/DDBJ databases">
        <title>Isolation and identification of active actinomycetes.</title>
        <authorList>
            <person name="Yu B."/>
        </authorList>
    </citation>
    <scope>NUCLEOTIDE SEQUENCE</scope>
    <source>
        <strain evidence="1">NEAU-YB345</strain>
    </source>
</reference>